<accession>A0ABR4K7U3</accession>
<dbReference type="PANTHER" id="PTHR43540">
    <property type="entry name" value="PEROXYUREIDOACRYLATE/UREIDOACRYLATE AMIDOHYDROLASE-RELATED"/>
    <property type="match status" value="1"/>
</dbReference>
<dbReference type="PANTHER" id="PTHR43540:SF9">
    <property type="entry name" value="FAMILY HYDROLASE, PUTATIVE (AFU_ORTHOLOGUE AFUA_2G08700)-RELATED"/>
    <property type="match status" value="1"/>
</dbReference>
<dbReference type="Gene3D" id="3.90.1300.10">
    <property type="entry name" value="Amidase signature (AS) domain"/>
    <property type="match status" value="1"/>
</dbReference>
<dbReference type="InterPro" id="IPR000868">
    <property type="entry name" value="Isochorismatase-like_dom"/>
</dbReference>
<dbReference type="SUPFAM" id="SSF75304">
    <property type="entry name" value="Amidase signature (AS) enzymes"/>
    <property type="match status" value="1"/>
</dbReference>
<evidence type="ECO:0000259" key="4">
    <source>
        <dbReference type="Pfam" id="PF01425"/>
    </source>
</evidence>
<evidence type="ECO:0000259" key="3">
    <source>
        <dbReference type="Pfam" id="PF00857"/>
    </source>
</evidence>
<dbReference type="InterPro" id="IPR036928">
    <property type="entry name" value="AS_sf"/>
</dbReference>
<dbReference type="InterPro" id="IPR050272">
    <property type="entry name" value="Isochorismatase-like_hydrls"/>
</dbReference>
<dbReference type="SUPFAM" id="SSF52499">
    <property type="entry name" value="Isochorismatase-like hydrolases"/>
    <property type="match status" value="1"/>
</dbReference>
<keyword evidence="6" id="KW-1185">Reference proteome</keyword>
<protein>
    <submittedName>
        <fullName evidence="5">Amidase signature domain-containing protein</fullName>
    </submittedName>
</protein>
<comment type="caution">
    <text evidence="5">The sequence shown here is derived from an EMBL/GenBank/DDBJ whole genome shotgun (WGS) entry which is preliminary data.</text>
</comment>
<dbReference type="Pfam" id="PF00857">
    <property type="entry name" value="Isochorismatase"/>
    <property type="match status" value="1"/>
</dbReference>
<feature type="domain" description="Isochorismatase-like" evidence="3">
    <location>
        <begin position="21"/>
        <end position="211"/>
    </location>
</feature>
<evidence type="ECO:0000313" key="6">
    <source>
        <dbReference type="Proteomes" id="UP001610446"/>
    </source>
</evidence>
<evidence type="ECO:0000313" key="5">
    <source>
        <dbReference type="EMBL" id="KAL2848379.1"/>
    </source>
</evidence>
<keyword evidence="2" id="KW-0378">Hydrolase</keyword>
<evidence type="ECO:0000256" key="1">
    <source>
        <dbReference type="ARBA" id="ARBA00006336"/>
    </source>
</evidence>
<reference evidence="5 6" key="1">
    <citation type="submission" date="2024-07" db="EMBL/GenBank/DDBJ databases">
        <title>Section-level genome sequencing and comparative genomics of Aspergillus sections Usti and Cavernicolus.</title>
        <authorList>
            <consortium name="Lawrence Berkeley National Laboratory"/>
            <person name="Nybo J.L."/>
            <person name="Vesth T.C."/>
            <person name="Theobald S."/>
            <person name="Frisvad J.C."/>
            <person name="Larsen T.O."/>
            <person name="Kjaerboelling I."/>
            <person name="Rothschild-Mancinelli K."/>
            <person name="Lyhne E.K."/>
            <person name="Kogle M.E."/>
            <person name="Barry K."/>
            <person name="Clum A."/>
            <person name="Na H."/>
            <person name="Ledsgaard L."/>
            <person name="Lin J."/>
            <person name="Lipzen A."/>
            <person name="Kuo A."/>
            <person name="Riley R."/>
            <person name="Mondo S."/>
            <person name="Labutti K."/>
            <person name="Haridas S."/>
            <person name="Pangalinan J."/>
            <person name="Salamov A.A."/>
            <person name="Simmons B.A."/>
            <person name="Magnuson J.K."/>
            <person name="Chen J."/>
            <person name="Drula E."/>
            <person name="Henrissat B."/>
            <person name="Wiebenga A."/>
            <person name="Lubbers R.J."/>
            <person name="Gomes A.C."/>
            <person name="Makela M.R."/>
            <person name="Stajich J."/>
            <person name="Grigoriev I.V."/>
            <person name="Mortensen U.H."/>
            <person name="De Vries R.P."/>
            <person name="Baker S.E."/>
            <person name="Andersen M.R."/>
        </authorList>
    </citation>
    <scope>NUCLEOTIDE SEQUENCE [LARGE SCALE GENOMIC DNA]</scope>
    <source>
        <strain evidence="5 6">CBS 123904</strain>
    </source>
</reference>
<dbReference type="Proteomes" id="UP001610446">
    <property type="component" value="Unassembled WGS sequence"/>
</dbReference>
<dbReference type="InterPro" id="IPR023631">
    <property type="entry name" value="Amidase_dom"/>
</dbReference>
<dbReference type="EMBL" id="JBFXLU010000050">
    <property type="protein sequence ID" value="KAL2848379.1"/>
    <property type="molecule type" value="Genomic_DNA"/>
</dbReference>
<dbReference type="Pfam" id="PF01425">
    <property type="entry name" value="Amidase"/>
    <property type="match status" value="1"/>
</dbReference>
<feature type="domain" description="Amidase" evidence="4">
    <location>
        <begin position="269"/>
        <end position="706"/>
    </location>
</feature>
<dbReference type="Gene3D" id="3.40.50.850">
    <property type="entry name" value="Isochorismatase-like"/>
    <property type="match status" value="1"/>
</dbReference>
<sequence>MVEFTLTKARPYGFTFPLAKTAVLIIDMQRDFLDPNGFGAEQCGNPEIFTSVRKIVPQVQRVLDRCRKIGIQVIHTREGHRADLLDLPAAKRLRQISAPGGHHNIGIGDRGPMGRLLVRGEYGHSIIDELGPRPEELTIDKPGKGSFWGTTLHRDLLARGITHLLVAGVTTECCVTTTIRECNDRGYECCLLSDCTNGFDAQMVTTAMDTICAQDGLFGYVGHSSDFLEQTASYSLTELTLPDGVLPSISQLVRQYRERKKDPIHVMNMVYDQIEKQRQQNSAAWVYLQRREDVITAAKDLKARYEDKHNLPPLFGVPFGVQDNIDVAGTPTTATFDAYTYTPGVSAQAVQALLHAGAIFIGKLKLNQLGLDPLSGGPRCGITKSLDCPKDVAGGSPSSVPAALGIGLVSFALATDTTGDSLVCGGLNGVMTLKTTKGTISTRGVVPLCPTLDTISVVARTVEDARAVWLYVQKSNDTDEPYAKPFASLPTWHIDARDTSRWKSRFRFAVPPLSLLETVCSKVSLDLFRRAIEILRQCGGTLGEIDYEPLSTASELVAPRDGDSPNTLVDEHIATLGAEFLEKSLPPMLQKMYKHHLSTPSPKPWTIFQAQARLAECARKAQALFNPLNPDGIDILVVPSARACPTPNELQTESAMQVAEFTRAVNALDLCAVGVNAGWVKDRASGGRLPFGVTFLGGMGYDAKVLDLARDFVDASEACRG</sequence>
<name>A0ABR4K7U3_9EURO</name>
<comment type="similarity">
    <text evidence="1">Belongs to the isochorismatase family.</text>
</comment>
<evidence type="ECO:0000256" key="2">
    <source>
        <dbReference type="ARBA" id="ARBA00022801"/>
    </source>
</evidence>
<organism evidence="5 6">
    <name type="scientific">Aspergillus pseudoustus</name>
    <dbReference type="NCBI Taxonomy" id="1810923"/>
    <lineage>
        <taxon>Eukaryota</taxon>
        <taxon>Fungi</taxon>
        <taxon>Dikarya</taxon>
        <taxon>Ascomycota</taxon>
        <taxon>Pezizomycotina</taxon>
        <taxon>Eurotiomycetes</taxon>
        <taxon>Eurotiomycetidae</taxon>
        <taxon>Eurotiales</taxon>
        <taxon>Aspergillaceae</taxon>
        <taxon>Aspergillus</taxon>
        <taxon>Aspergillus subgen. Nidulantes</taxon>
    </lineage>
</organism>
<gene>
    <name evidence="5" type="ORF">BJY01DRAFT_246393</name>
</gene>
<dbReference type="CDD" id="cd00431">
    <property type="entry name" value="cysteine_hydrolases"/>
    <property type="match status" value="1"/>
</dbReference>
<dbReference type="InterPro" id="IPR036380">
    <property type="entry name" value="Isochorismatase-like_sf"/>
</dbReference>
<proteinExistence type="inferred from homology"/>